<feature type="repeat" description="WD" evidence="3">
    <location>
        <begin position="917"/>
        <end position="951"/>
    </location>
</feature>
<dbReference type="PROSITE" id="PS50294">
    <property type="entry name" value="WD_REPEATS_REGION"/>
    <property type="match status" value="5"/>
</dbReference>
<dbReference type="Proteomes" id="UP000179627">
    <property type="component" value="Unassembled WGS sequence"/>
</dbReference>
<dbReference type="Gene3D" id="2.130.10.10">
    <property type="entry name" value="YVTN repeat-like/Quinoprotein amine dehydrogenase"/>
    <property type="match status" value="4"/>
</dbReference>
<proteinExistence type="predicted"/>
<name>A0A1S1QX45_9ACTN</name>
<keyword evidence="1 3" id="KW-0853">WD repeat</keyword>
<feature type="repeat" description="WD" evidence="3">
    <location>
        <begin position="1004"/>
        <end position="1038"/>
    </location>
</feature>
<feature type="region of interest" description="Disordered" evidence="4">
    <location>
        <begin position="1134"/>
        <end position="1156"/>
    </location>
</feature>
<dbReference type="InterPro" id="IPR001680">
    <property type="entry name" value="WD40_rpt"/>
</dbReference>
<dbReference type="PROSITE" id="PS50104">
    <property type="entry name" value="TIR"/>
    <property type="match status" value="1"/>
</dbReference>
<dbReference type="SUPFAM" id="SSF52540">
    <property type="entry name" value="P-loop containing nucleoside triphosphate hydrolases"/>
    <property type="match status" value="1"/>
</dbReference>
<comment type="caution">
    <text evidence="7">The sequence shown here is derived from an EMBL/GenBank/DDBJ whole genome shotgun (WGS) entry which is preliminary data.</text>
</comment>
<dbReference type="SUPFAM" id="SSF52200">
    <property type="entry name" value="Toll/Interleukin receptor TIR domain"/>
    <property type="match status" value="1"/>
</dbReference>
<gene>
    <name evidence="7" type="ORF">CC117_16775</name>
</gene>
<dbReference type="SMART" id="SM00320">
    <property type="entry name" value="WD40"/>
    <property type="match status" value="13"/>
</dbReference>
<evidence type="ECO:0000256" key="5">
    <source>
        <dbReference type="SAM" id="Phobius"/>
    </source>
</evidence>
<dbReference type="GO" id="GO:0007165">
    <property type="term" value="P:signal transduction"/>
    <property type="evidence" value="ECO:0007669"/>
    <property type="project" value="InterPro"/>
</dbReference>
<feature type="repeat" description="WD" evidence="3">
    <location>
        <begin position="751"/>
        <end position="792"/>
    </location>
</feature>
<dbReference type="InterPro" id="IPR020472">
    <property type="entry name" value="WD40_PAC1"/>
</dbReference>
<accession>A0A1S1QX45</accession>
<dbReference type="InterPro" id="IPR015943">
    <property type="entry name" value="WD40/YVTN_repeat-like_dom_sf"/>
</dbReference>
<dbReference type="Pfam" id="PF13676">
    <property type="entry name" value="TIR_2"/>
    <property type="match status" value="1"/>
</dbReference>
<feature type="repeat" description="WD" evidence="3">
    <location>
        <begin position="962"/>
        <end position="1003"/>
    </location>
</feature>
<reference evidence="8" key="1">
    <citation type="submission" date="2016-07" db="EMBL/GenBank/DDBJ databases">
        <title>Sequence Frankia sp. strain CcI1.17.</title>
        <authorList>
            <person name="Ghodhbane-Gtari F."/>
            <person name="Swanson E."/>
            <person name="Gueddou A."/>
            <person name="Morris K."/>
            <person name="Hezbri K."/>
            <person name="Ktari A."/>
            <person name="Nouioui I."/>
            <person name="Abebe-Akele F."/>
            <person name="Simpson S."/>
            <person name="Thomas K."/>
            <person name="Gtari M."/>
            <person name="Tisa L.S."/>
            <person name="Hurst S."/>
        </authorList>
    </citation>
    <scope>NUCLEOTIDE SEQUENCE [LARGE SCALE GENOMIC DNA]</scope>
    <source>
        <strain evidence="8">Cc1.17</strain>
    </source>
</reference>
<dbReference type="Gene3D" id="3.40.50.10140">
    <property type="entry name" value="Toll/interleukin-1 receptor homology (TIR) domain"/>
    <property type="match status" value="1"/>
</dbReference>
<evidence type="ECO:0000313" key="7">
    <source>
        <dbReference type="EMBL" id="OHV37632.1"/>
    </source>
</evidence>
<dbReference type="PROSITE" id="PS50082">
    <property type="entry name" value="WD_REPEATS_2"/>
    <property type="match status" value="7"/>
</dbReference>
<feature type="domain" description="TIR" evidence="6">
    <location>
        <begin position="1"/>
        <end position="127"/>
    </location>
</feature>
<dbReference type="InterPro" id="IPR036322">
    <property type="entry name" value="WD40_repeat_dom_sf"/>
</dbReference>
<dbReference type="SUPFAM" id="SSF50978">
    <property type="entry name" value="WD40 repeat-like"/>
    <property type="match status" value="1"/>
</dbReference>
<evidence type="ECO:0000256" key="3">
    <source>
        <dbReference type="PROSITE-ProRule" id="PRU00221"/>
    </source>
</evidence>
<evidence type="ECO:0000313" key="8">
    <source>
        <dbReference type="Proteomes" id="UP000179627"/>
    </source>
</evidence>
<feature type="repeat" description="WD" evidence="3">
    <location>
        <begin position="1292"/>
        <end position="1333"/>
    </location>
</feature>
<dbReference type="InterPro" id="IPR049052">
    <property type="entry name" value="nSTAND1"/>
</dbReference>
<dbReference type="InterPro" id="IPR000157">
    <property type="entry name" value="TIR_dom"/>
</dbReference>
<dbReference type="Pfam" id="PF00400">
    <property type="entry name" value="WD40"/>
    <property type="match status" value="9"/>
</dbReference>
<feature type="repeat" description="WD" evidence="3">
    <location>
        <begin position="1199"/>
        <end position="1240"/>
    </location>
</feature>
<feature type="repeat" description="WD" evidence="3">
    <location>
        <begin position="1248"/>
        <end position="1275"/>
    </location>
</feature>
<feature type="region of interest" description="Disordered" evidence="4">
    <location>
        <begin position="877"/>
        <end position="910"/>
    </location>
</feature>
<dbReference type="EMBL" id="MBLM01000112">
    <property type="protein sequence ID" value="OHV37632.1"/>
    <property type="molecule type" value="Genomic_DNA"/>
</dbReference>
<evidence type="ECO:0000259" key="6">
    <source>
        <dbReference type="PROSITE" id="PS50104"/>
    </source>
</evidence>
<dbReference type="Pfam" id="PF20703">
    <property type="entry name" value="nSTAND1"/>
    <property type="match status" value="1"/>
</dbReference>
<dbReference type="InterPro" id="IPR019775">
    <property type="entry name" value="WD40_repeat_CS"/>
</dbReference>
<organism evidence="7 8">
    <name type="scientific">Parafrankia colletiae</name>
    <dbReference type="NCBI Taxonomy" id="573497"/>
    <lineage>
        <taxon>Bacteria</taxon>
        <taxon>Bacillati</taxon>
        <taxon>Actinomycetota</taxon>
        <taxon>Actinomycetes</taxon>
        <taxon>Frankiales</taxon>
        <taxon>Frankiaceae</taxon>
        <taxon>Parafrankia</taxon>
    </lineage>
</organism>
<protein>
    <recommendedName>
        <fullName evidence="6">TIR domain-containing protein</fullName>
    </recommendedName>
</protein>
<keyword evidence="5" id="KW-0472">Membrane</keyword>
<feature type="transmembrane region" description="Helical" evidence="5">
    <location>
        <begin position="624"/>
        <end position="644"/>
    </location>
</feature>
<keyword evidence="5" id="KW-1133">Transmembrane helix</keyword>
<dbReference type="SUPFAM" id="SSF50998">
    <property type="entry name" value="Quinoprotein alcohol dehydrogenase-like"/>
    <property type="match status" value="1"/>
</dbReference>
<keyword evidence="8" id="KW-1185">Reference proteome</keyword>
<dbReference type="PANTHER" id="PTHR19879">
    <property type="entry name" value="TRANSCRIPTION INITIATION FACTOR TFIID"/>
    <property type="match status" value="1"/>
</dbReference>
<keyword evidence="5" id="KW-0812">Transmembrane</keyword>
<sequence length="1400" mass="148810">MFISYARGDAAVGGLLRERITEAGHHVFLDTDPDRGVRIGEDWEQRLYRELRAADALVAVVTSRYVVSSWCLAELAVARSRSAVLLPLLAEQGVALPLLSSLHYLDYVADPDRAAQAVLDELVRVDLGSGRGWAEGRNPYPGLEAFTDDRRSVFFGRDGDTQQVLARITAAIDGDDKVPDGGILLISGPSGVGKSSLLKAGIRPTVLDRQGWRALPVLTPGEDPVGALANAFLLASNRLGLGWRREDIGARLGDRRSFLGLVDEILAARPPCEHLLLVIDQFEELLVTTSAGRRARFADLVGGASSRRLQIVGTFRSEYEGLLRADAALRDVPVTWHFLEPLSRDALRMVIEEPAREAGLHFDNDLLARMVTDTAIGTALPLLAFTLWKLATDLERGGRITTGAYHQLGGVRGTIIHQADLALAQAARPAVTTEEQVLTTLLRLVSIDNRGQSIRVGVDRATLTPVQRTHLEPFVVQRLVTTQVVGDRTVLSVAHEAFLTAWPPLAERIAAEAATLRQRHEIERDATHWREAGRPASLLWTRPQLRAFLAASPPPDPADSASDEPTGRTPARRRILVRGRGPSHGGGQRRVNQPVAATSDLSADAVEFLRASVRRDRRLRARAISVLALLLVAALIGATVATAMSRSALRERRLAVSRGLIQEAVALRQSDPRVSLLLSIEAYRIAPTVQARGNLLSVQASYYADTLPRAGGPVHAVAYAPLRTHRMATAEHTGVVRVWSTTSTRRPPLMTLEHGSPVYSITFSADGRLLAAGEQDGTVSLWDVESQRLLQRNRPTGEAANEVAFHPDAEVLAVASANGNVYLLATTDLHEVGLARVGPGPVGTVAFNRTGALLAAAGTDATVSIFDTRTLLAAGPPAVTAGPTGPPGTAATPGPAATARPATAPGTRSPRAPLSVLPGHAATARAVTFSPVEDLLAVGSDDRTVRVWRMSDPGRPALFATFPGHTGAVGAVAFSPGGEVLASGDDDSSVRIWDVASRTVLTALSGPSEAVLSLAFSPDAHTLSGSGADGVTGLWHLSRPAPRDRPPAVGSVALTRRMAAPRTGSVDAGSPTVATAGTDRTIELWGTDPPVYLSSIEPPADPADVTTAEGPWAANALAFNSDGSRLAASRGAATGIFDPTGRTPPTELTDDMPRSDRDADVSVVNAVDFHPQEQRVVIGGTDNTVRLGNADTGQLGPPLYRHENVVNAVRFMPDGRTVASASDDGWVGLWDLGTSDPERVDLRGPGPMKSLAISTDGTMLAGGSDDGTVRLWTVSRPAPGQPYRQEGTGRTLTGTDQAVVSVAFSPDATLLAGAYTDGSVRVWDTRTGDLYALLTGRDASAVVFSADGSTLITTDHDGNLVTWLTDPDRVANEICAVAPALSEEEWSRYMPGDDYRRTCR</sequence>
<feature type="region of interest" description="Disordered" evidence="4">
    <location>
        <begin position="550"/>
        <end position="591"/>
    </location>
</feature>
<dbReference type="PROSITE" id="PS00678">
    <property type="entry name" value="WD_REPEATS_1"/>
    <property type="match status" value="4"/>
</dbReference>
<evidence type="ECO:0000256" key="2">
    <source>
        <dbReference type="ARBA" id="ARBA00022737"/>
    </source>
</evidence>
<dbReference type="PRINTS" id="PR00320">
    <property type="entry name" value="GPROTEINBRPT"/>
</dbReference>
<dbReference type="InterPro" id="IPR035897">
    <property type="entry name" value="Toll_tir_struct_dom_sf"/>
</dbReference>
<dbReference type="PANTHER" id="PTHR19879:SF9">
    <property type="entry name" value="TRANSCRIPTION INITIATION FACTOR TFIID SUBUNIT 5"/>
    <property type="match status" value="1"/>
</dbReference>
<evidence type="ECO:0000256" key="4">
    <source>
        <dbReference type="SAM" id="MobiDB-lite"/>
    </source>
</evidence>
<dbReference type="InterPro" id="IPR011047">
    <property type="entry name" value="Quinoprotein_ADH-like_sf"/>
</dbReference>
<dbReference type="CDD" id="cd00200">
    <property type="entry name" value="WD40"/>
    <property type="match status" value="2"/>
</dbReference>
<evidence type="ECO:0000256" key="1">
    <source>
        <dbReference type="ARBA" id="ARBA00022574"/>
    </source>
</evidence>
<dbReference type="InterPro" id="IPR027417">
    <property type="entry name" value="P-loop_NTPase"/>
</dbReference>
<keyword evidence="2" id="KW-0677">Repeat</keyword>